<keyword evidence="1" id="KW-0472">Membrane</keyword>
<dbReference type="Proteomes" id="UP001158049">
    <property type="component" value="Unassembled WGS sequence"/>
</dbReference>
<evidence type="ECO:0000313" key="3">
    <source>
        <dbReference type="Proteomes" id="UP001158049"/>
    </source>
</evidence>
<keyword evidence="1" id="KW-1133">Transmembrane helix</keyword>
<sequence>MNRQHGQSSVEYAVICAAIALTLGIGMADGDSTLRQLVDAFRAGYRNFTHAVSVSE</sequence>
<reference evidence="2 3" key="1">
    <citation type="submission" date="2017-05" db="EMBL/GenBank/DDBJ databases">
        <authorList>
            <person name="Varghese N."/>
            <person name="Submissions S."/>
        </authorList>
    </citation>
    <scope>NUCLEOTIDE SEQUENCE [LARGE SCALE GENOMIC DNA]</scope>
    <source>
        <strain evidence="2 3">DSM 26001</strain>
    </source>
</reference>
<dbReference type="EMBL" id="FXUL01000013">
    <property type="protein sequence ID" value="SMP67763.1"/>
    <property type="molecule type" value="Genomic_DNA"/>
</dbReference>
<evidence type="ECO:0008006" key="4">
    <source>
        <dbReference type="Google" id="ProtNLM"/>
    </source>
</evidence>
<accession>A0ABY1QD16</accession>
<protein>
    <recommendedName>
        <fullName evidence="4">Flp family type IVb pilin</fullName>
    </recommendedName>
</protein>
<organism evidence="2 3">
    <name type="scientific">Noviherbaspirillum suwonense</name>
    <dbReference type="NCBI Taxonomy" id="1224511"/>
    <lineage>
        <taxon>Bacteria</taxon>
        <taxon>Pseudomonadati</taxon>
        <taxon>Pseudomonadota</taxon>
        <taxon>Betaproteobacteria</taxon>
        <taxon>Burkholderiales</taxon>
        <taxon>Oxalobacteraceae</taxon>
        <taxon>Noviherbaspirillum</taxon>
    </lineage>
</organism>
<evidence type="ECO:0000256" key="1">
    <source>
        <dbReference type="SAM" id="Phobius"/>
    </source>
</evidence>
<keyword evidence="1" id="KW-0812">Transmembrane</keyword>
<name>A0ABY1QD16_9BURK</name>
<evidence type="ECO:0000313" key="2">
    <source>
        <dbReference type="EMBL" id="SMP67763.1"/>
    </source>
</evidence>
<feature type="transmembrane region" description="Helical" evidence="1">
    <location>
        <begin position="12"/>
        <end position="28"/>
    </location>
</feature>
<gene>
    <name evidence="2" type="ORF">SAMN06295970_11340</name>
</gene>
<proteinExistence type="predicted"/>
<comment type="caution">
    <text evidence="2">The sequence shown here is derived from an EMBL/GenBank/DDBJ whole genome shotgun (WGS) entry which is preliminary data.</text>
</comment>
<dbReference type="RefSeq" id="WP_283443388.1">
    <property type="nucleotide sequence ID" value="NZ_FXUL01000013.1"/>
</dbReference>
<keyword evidence="3" id="KW-1185">Reference proteome</keyword>